<dbReference type="PROSITE" id="PS50110">
    <property type="entry name" value="RESPONSE_REGULATORY"/>
    <property type="match status" value="1"/>
</dbReference>
<dbReference type="GO" id="GO:0000976">
    <property type="term" value="F:transcription cis-regulatory region binding"/>
    <property type="evidence" value="ECO:0007669"/>
    <property type="project" value="TreeGrafter"/>
</dbReference>
<dbReference type="Gene3D" id="1.10.10.10">
    <property type="entry name" value="Winged helix-like DNA-binding domain superfamily/Winged helix DNA-binding domain"/>
    <property type="match status" value="1"/>
</dbReference>
<evidence type="ECO:0000256" key="7">
    <source>
        <dbReference type="PROSITE-ProRule" id="PRU01091"/>
    </source>
</evidence>
<feature type="domain" description="Response regulatory" evidence="8">
    <location>
        <begin position="2"/>
        <end position="116"/>
    </location>
</feature>
<evidence type="ECO:0000256" key="3">
    <source>
        <dbReference type="ARBA" id="ARBA00023015"/>
    </source>
</evidence>
<keyword evidence="11" id="KW-1185">Reference proteome</keyword>
<dbReference type="SMART" id="SM00862">
    <property type="entry name" value="Trans_reg_C"/>
    <property type="match status" value="1"/>
</dbReference>
<dbReference type="SUPFAM" id="SSF46894">
    <property type="entry name" value="C-terminal effector domain of the bipartite response regulators"/>
    <property type="match status" value="1"/>
</dbReference>
<evidence type="ECO:0000256" key="5">
    <source>
        <dbReference type="ARBA" id="ARBA00023163"/>
    </source>
</evidence>
<dbReference type="Proteomes" id="UP000254651">
    <property type="component" value="Unassembled WGS sequence"/>
</dbReference>
<dbReference type="InterPro" id="IPR011006">
    <property type="entry name" value="CheY-like_superfamily"/>
</dbReference>
<organism evidence="10 11">
    <name type="scientific">Bergeriella denitrificans</name>
    <name type="common">Neisseria denitrificans</name>
    <dbReference type="NCBI Taxonomy" id="494"/>
    <lineage>
        <taxon>Bacteria</taxon>
        <taxon>Pseudomonadati</taxon>
        <taxon>Pseudomonadota</taxon>
        <taxon>Betaproteobacteria</taxon>
        <taxon>Neisseriales</taxon>
        <taxon>Neisseriaceae</taxon>
        <taxon>Bergeriella</taxon>
    </lineage>
</organism>
<dbReference type="GO" id="GO:0006355">
    <property type="term" value="P:regulation of DNA-templated transcription"/>
    <property type="evidence" value="ECO:0007669"/>
    <property type="project" value="InterPro"/>
</dbReference>
<dbReference type="PANTHER" id="PTHR48111">
    <property type="entry name" value="REGULATOR OF RPOS"/>
    <property type="match status" value="1"/>
</dbReference>
<evidence type="ECO:0000259" key="9">
    <source>
        <dbReference type="PROSITE" id="PS51755"/>
    </source>
</evidence>
<keyword evidence="1 6" id="KW-0597">Phosphoprotein</keyword>
<dbReference type="GO" id="GO:0000156">
    <property type="term" value="F:phosphorelay response regulator activity"/>
    <property type="evidence" value="ECO:0007669"/>
    <property type="project" value="TreeGrafter"/>
</dbReference>
<dbReference type="FunFam" id="3.40.50.2300:FF:000002">
    <property type="entry name" value="DNA-binding response regulator PhoP"/>
    <property type="match status" value="1"/>
</dbReference>
<dbReference type="Gene3D" id="6.10.250.690">
    <property type="match status" value="1"/>
</dbReference>
<dbReference type="PANTHER" id="PTHR48111:SF67">
    <property type="entry name" value="TRANSCRIPTIONAL REGULATORY PROTEIN TCTD"/>
    <property type="match status" value="1"/>
</dbReference>
<evidence type="ECO:0000256" key="6">
    <source>
        <dbReference type="PROSITE-ProRule" id="PRU00169"/>
    </source>
</evidence>
<evidence type="ECO:0000256" key="1">
    <source>
        <dbReference type="ARBA" id="ARBA00022553"/>
    </source>
</evidence>
<accession>A0A378ULF9</accession>
<dbReference type="CDD" id="cd00383">
    <property type="entry name" value="trans_reg_C"/>
    <property type="match status" value="1"/>
</dbReference>
<feature type="modified residue" description="4-aspartylphosphate" evidence="6">
    <location>
        <position position="51"/>
    </location>
</feature>
<dbReference type="Pfam" id="PF00072">
    <property type="entry name" value="Response_reg"/>
    <property type="match status" value="1"/>
</dbReference>
<keyword evidence="4 7" id="KW-0238">DNA-binding</keyword>
<feature type="DNA-binding region" description="OmpR/PhoB-type" evidence="7">
    <location>
        <begin position="122"/>
        <end position="220"/>
    </location>
</feature>
<dbReference type="SMART" id="SM00448">
    <property type="entry name" value="REC"/>
    <property type="match status" value="1"/>
</dbReference>
<keyword evidence="3" id="KW-0805">Transcription regulation</keyword>
<evidence type="ECO:0000259" key="8">
    <source>
        <dbReference type="PROSITE" id="PS50110"/>
    </source>
</evidence>
<evidence type="ECO:0000256" key="2">
    <source>
        <dbReference type="ARBA" id="ARBA00023012"/>
    </source>
</evidence>
<reference evidence="10 11" key="1">
    <citation type="submission" date="2018-06" db="EMBL/GenBank/DDBJ databases">
        <authorList>
            <consortium name="Pathogen Informatics"/>
            <person name="Doyle S."/>
        </authorList>
    </citation>
    <scope>NUCLEOTIDE SEQUENCE [LARGE SCALE GENOMIC DNA]</scope>
    <source>
        <strain evidence="10 11">NCTC10295</strain>
    </source>
</reference>
<dbReference type="RefSeq" id="WP_066076788.1">
    <property type="nucleotide sequence ID" value="NZ_CP181246.1"/>
</dbReference>
<dbReference type="Pfam" id="PF00486">
    <property type="entry name" value="Trans_reg_C"/>
    <property type="match status" value="1"/>
</dbReference>
<dbReference type="PROSITE" id="PS51755">
    <property type="entry name" value="OMPR_PHOB"/>
    <property type="match status" value="1"/>
</dbReference>
<dbReference type="CDD" id="cd17624">
    <property type="entry name" value="REC_OmpR_PmrA-like"/>
    <property type="match status" value="1"/>
</dbReference>
<feature type="domain" description="OmpR/PhoB-type" evidence="9">
    <location>
        <begin position="122"/>
        <end position="220"/>
    </location>
</feature>
<evidence type="ECO:0000313" key="10">
    <source>
        <dbReference type="EMBL" id="STZ77321.1"/>
    </source>
</evidence>
<dbReference type="AlphaFoldDB" id="A0A378ULF9"/>
<sequence length="221" mass="23871">MRILLVEDDAMIAGAVAASLKDKGFAVDWVGDGPSAETALAAQSYDTVLLDLGLPGRDGLAVLQHIRSRGHTVPVLILTARDDLDSRLQGLDGGADDYLVKPFDLAELHARIRAVIRRHSGQAAAKPGNGTLTLDPATHQVSIAGQTDAVLLSNKEFAILQVLVLRPGVIHSRAELEDKLYGWGEEVESNAVDYLIHALRKKIGKEHIRNVRGVGWLVDKE</sequence>
<evidence type="ECO:0000256" key="4">
    <source>
        <dbReference type="ARBA" id="ARBA00023125"/>
    </source>
</evidence>
<dbReference type="InterPro" id="IPR036388">
    <property type="entry name" value="WH-like_DNA-bd_sf"/>
</dbReference>
<dbReference type="EMBL" id="UGQS01000002">
    <property type="protein sequence ID" value="STZ77321.1"/>
    <property type="molecule type" value="Genomic_DNA"/>
</dbReference>
<evidence type="ECO:0000313" key="11">
    <source>
        <dbReference type="Proteomes" id="UP000254651"/>
    </source>
</evidence>
<dbReference type="GO" id="GO:0032993">
    <property type="term" value="C:protein-DNA complex"/>
    <property type="evidence" value="ECO:0007669"/>
    <property type="project" value="TreeGrafter"/>
</dbReference>
<dbReference type="InterPro" id="IPR001867">
    <property type="entry name" value="OmpR/PhoB-type_DNA-bd"/>
</dbReference>
<protein>
    <submittedName>
        <fullName evidence="10">Protein BasR</fullName>
    </submittedName>
</protein>
<dbReference type="InterPro" id="IPR039420">
    <property type="entry name" value="WalR-like"/>
</dbReference>
<dbReference type="InterPro" id="IPR016032">
    <property type="entry name" value="Sig_transdc_resp-reg_C-effctor"/>
</dbReference>
<dbReference type="SUPFAM" id="SSF52172">
    <property type="entry name" value="CheY-like"/>
    <property type="match status" value="1"/>
</dbReference>
<keyword evidence="2" id="KW-0902">Two-component regulatory system</keyword>
<dbReference type="InterPro" id="IPR001789">
    <property type="entry name" value="Sig_transdc_resp-reg_receiver"/>
</dbReference>
<keyword evidence="5" id="KW-0804">Transcription</keyword>
<dbReference type="Gene3D" id="3.40.50.2300">
    <property type="match status" value="1"/>
</dbReference>
<proteinExistence type="predicted"/>
<name>A0A378ULF9_BERDE</name>
<gene>
    <name evidence="10" type="primary">basR</name>
    <name evidence="10" type="ORF">NCTC10295_02138</name>
</gene>
<dbReference type="GO" id="GO:0005829">
    <property type="term" value="C:cytosol"/>
    <property type="evidence" value="ECO:0007669"/>
    <property type="project" value="TreeGrafter"/>
</dbReference>